<accession>A0A6P6XW90</accession>
<organism evidence="1 2">
    <name type="scientific">Dermatophagoides pteronyssinus</name>
    <name type="common">European house dust mite</name>
    <dbReference type="NCBI Taxonomy" id="6956"/>
    <lineage>
        <taxon>Eukaryota</taxon>
        <taxon>Metazoa</taxon>
        <taxon>Ecdysozoa</taxon>
        <taxon>Arthropoda</taxon>
        <taxon>Chelicerata</taxon>
        <taxon>Arachnida</taxon>
        <taxon>Acari</taxon>
        <taxon>Acariformes</taxon>
        <taxon>Sarcoptiformes</taxon>
        <taxon>Astigmata</taxon>
        <taxon>Psoroptidia</taxon>
        <taxon>Analgoidea</taxon>
        <taxon>Pyroglyphidae</taxon>
        <taxon>Dermatophagoidinae</taxon>
        <taxon>Dermatophagoides</taxon>
    </lineage>
</organism>
<name>A0A6P6XW90_DERPT</name>
<reference evidence="2" key="1">
    <citation type="submission" date="2025-08" db="UniProtKB">
        <authorList>
            <consortium name="RefSeq"/>
        </authorList>
    </citation>
    <scope>IDENTIFICATION</scope>
    <source>
        <strain evidence="2">Airmid</strain>
    </source>
</reference>
<protein>
    <submittedName>
        <fullName evidence="2">Uncharacterized protein LOC113791700</fullName>
    </submittedName>
</protein>
<dbReference type="InParanoid" id="A0A6P6XW90"/>
<evidence type="ECO:0000313" key="1">
    <source>
        <dbReference type="Proteomes" id="UP000515146"/>
    </source>
</evidence>
<dbReference type="AlphaFoldDB" id="A0A6P6XW90"/>
<evidence type="ECO:0000313" key="2">
    <source>
        <dbReference type="RefSeq" id="XP_027197308.1"/>
    </source>
</evidence>
<dbReference type="KEGG" id="dpte:113791700"/>
<proteinExistence type="predicted"/>
<dbReference type="RefSeq" id="XP_027197308.1">
    <property type="nucleotide sequence ID" value="XM_027341507.1"/>
</dbReference>
<gene>
    <name evidence="2" type="primary">LOC113791700</name>
</gene>
<dbReference type="Proteomes" id="UP000515146">
    <property type="component" value="Unplaced"/>
</dbReference>
<keyword evidence="1" id="KW-1185">Reference proteome</keyword>
<sequence length="191" mass="22278">MIDTQRIYHHHHHHQCGCGIELLKHAAISIEKKNLSDQSPKDIMMTKNNGDRIIDGLFWLKNAAIFMINYGRIESDSNDCLFRSSSQSIASEVEIDDPDHQKFDDSMPKYYDVCVESINKDEKLSVSTNSIQSNFVDCSHKSTVNSLYNDHAYAKSHCFKCNHRRERKISSKQIRFQTLLKTKWKQNQRQQ</sequence>